<dbReference type="WBParaSite" id="SVE_2016200.1">
    <property type="protein sequence ID" value="SVE_2016200.1"/>
    <property type="gene ID" value="SVE_2016200"/>
</dbReference>
<evidence type="ECO:0000313" key="2">
    <source>
        <dbReference type="WBParaSite" id="SVE_2016200.1"/>
    </source>
</evidence>
<reference evidence="1" key="1">
    <citation type="submission" date="2014-07" db="EMBL/GenBank/DDBJ databases">
        <authorList>
            <person name="Martin A.A"/>
            <person name="De Silva N."/>
        </authorList>
    </citation>
    <scope>NUCLEOTIDE SEQUENCE</scope>
</reference>
<organism evidence="1 2">
    <name type="scientific">Strongyloides venezuelensis</name>
    <name type="common">Threadworm</name>
    <dbReference type="NCBI Taxonomy" id="75913"/>
    <lineage>
        <taxon>Eukaryota</taxon>
        <taxon>Metazoa</taxon>
        <taxon>Ecdysozoa</taxon>
        <taxon>Nematoda</taxon>
        <taxon>Chromadorea</taxon>
        <taxon>Rhabditida</taxon>
        <taxon>Tylenchina</taxon>
        <taxon>Panagrolaimomorpha</taxon>
        <taxon>Strongyloidoidea</taxon>
        <taxon>Strongyloididae</taxon>
        <taxon>Strongyloides</taxon>
    </lineage>
</organism>
<accession>A0A0K0G5Y6</accession>
<dbReference type="Proteomes" id="UP000035680">
    <property type="component" value="Unassembled WGS sequence"/>
</dbReference>
<reference evidence="2" key="2">
    <citation type="submission" date="2015-08" db="UniProtKB">
        <authorList>
            <consortium name="WormBaseParasite"/>
        </authorList>
    </citation>
    <scope>IDENTIFICATION</scope>
</reference>
<sequence length="67" mass="7372">MNAALSDVHEKYAQQDDYDAGLIVYVDDLLAYASTSQLLHQLIEDTLITQKSCGVKLKIGKYGTVVP</sequence>
<name>A0A0K0G5Y6_STRVS</name>
<dbReference type="AlphaFoldDB" id="A0A0K0G5Y6"/>
<evidence type="ECO:0000313" key="1">
    <source>
        <dbReference type="Proteomes" id="UP000035680"/>
    </source>
</evidence>
<proteinExistence type="predicted"/>
<protein>
    <submittedName>
        <fullName evidence="2">Reverse transcriptase domain-containing protein</fullName>
    </submittedName>
</protein>
<keyword evidence="1" id="KW-1185">Reference proteome</keyword>